<dbReference type="PATRIC" id="fig|1110509.7.peg.1351"/>
<organism evidence="2 3">
    <name type="scientific">Methanothrix harundinacea (strain 6Ac)</name>
    <name type="common">Methanosaeta harundinacea</name>
    <dbReference type="NCBI Taxonomy" id="1110509"/>
    <lineage>
        <taxon>Archaea</taxon>
        <taxon>Methanobacteriati</taxon>
        <taxon>Methanobacteriota</taxon>
        <taxon>Stenosarchaea group</taxon>
        <taxon>Methanomicrobia</taxon>
        <taxon>Methanotrichales</taxon>
        <taxon>Methanotrichaceae</taxon>
        <taxon>Methanothrix</taxon>
    </lineage>
</organism>
<evidence type="ECO:0000313" key="2">
    <source>
        <dbReference type="EMBL" id="AET64584.1"/>
    </source>
</evidence>
<feature type="coiled-coil region" evidence="1">
    <location>
        <begin position="434"/>
        <end position="496"/>
    </location>
</feature>
<dbReference type="PANTHER" id="PTHR12697">
    <property type="entry name" value="PBS LYASE HEAT-LIKE PROTEIN"/>
    <property type="match status" value="1"/>
</dbReference>
<sequence>MVDQAEIHRKSISDKVEDREEAVDRLSTNFAILPNKESAWQDLIRLTGDEDSFVRSGAADALGAAFSAVPDKDSAWQDLIRLTGDEDSYVRSEAANALGAAFSAISDKGSAWQDLHRLTGDEDSYVRSEAADALGAAFSAIPDKEAAWQDLHRLSGDEDSYVRVSANHSLGRASIFRATEAEGEEEFRKELENALQYFERSAAEAKYSNPAKFCLPFYRSFYSLTCKSEISEGEVEKYLKEAKDASEGSRSKEDLLEAVENLSNALKEAQRLREKNLYEIQRDLRVYSQYCVRFAELLEDTEEKAPRTVKLLRIGGKRVEKQIKEKIDEIQEIAKELCKMTVGTEVEPLGREVNQQAKEISPESYLRSEKSILRIAEILEDMCDFLPPKKREHACELAEEIYKCCTLEDRIIKLEAAINYIQPKIDIERYGKQFEYIKSELDEIKLEMKELQQKILDRLDVNEKAIIATILDHSEKKEMEEILDLVKQILAKIQHQKLRGPVTPDDVEHLSKVVDDARLRAADKLKVTLPLIPYLLQYEHEITLEKGLNLSTAWGRLVGRAKGKK</sequence>
<dbReference type="InterPro" id="IPR016024">
    <property type="entry name" value="ARM-type_fold"/>
</dbReference>
<proteinExistence type="predicted"/>
<accession>G7WN93</accession>
<dbReference type="HOGENOM" id="CLU_014005_1_0_2"/>
<dbReference type="RefSeq" id="WP_014586769.1">
    <property type="nucleotide sequence ID" value="NC_017527.1"/>
</dbReference>
<evidence type="ECO:0000313" key="3">
    <source>
        <dbReference type="Proteomes" id="UP000005877"/>
    </source>
</evidence>
<gene>
    <name evidence="2" type="ordered locus">Mhar_1219</name>
</gene>
<dbReference type="OrthoDB" id="137833at2157"/>
<dbReference type="Proteomes" id="UP000005877">
    <property type="component" value="Chromosome"/>
</dbReference>
<dbReference type="KEGG" id="mhi:Mhar_1219"/>
<evidence type="ECO:0000256" key="1">
    <source>
        <dbReference type="SAM" id="Coils"/>
    </source>
</evidence>
<reference evidence="2 3" key="1">
    <citation type="journal article" date="2012" name="PLoS ONE">
        <title>The genome characteristics and predicted function of methyl-group oxidation pathway in the obligate aceticlastic methanogens, Methanosaeta spp.</title>
        <authorList>
            <person name="Zhu J."/>
            <person name="Zheng H."/>
            <person name="Ai G."/>
            <person name="Zhang G."/>
            <person name="Liu D."/>
            <person name="Liu X."/>
            <person name="Dong X."/>
        </authorList>
    </citation>
    <scope>NUCLEOTIDE SEQUENCE [LARGE SCALE GENOMIC DNA]</scope>
    <source>
        <strain evidence="2 3">6Ac</strain>
    </source>
</reference>
<dbReference type="InterPro" id="IPR011989">
    <property type="entry name" value="ARM-like"/>
</dbReference>
<dbReference type="Gene3D" id="1.25.10.10">
    <property type="entry name" value="Leucine-rich Repeat Variant"/>
    <property type="match status" value="1"/>
</dbReference>
<dbReference type="AlphaFoldDB" id="G7WN93"/>
<dbReference type="STRING" id="1110509.Mhar_1219"/>
<dbReference type="SUPFAM" id="SSF48371">
    <property type="entry name" value="ARM repeat"/>
    <property type="match status" value="1"/>
</dbReference>
<name>G7WN93_METH6</name>
<protein>
    <submittedName>
        <fullName evidence="2">Phosphorylase</fullName>
    </submittedName>
</protein>
<keyword evidence="3" id="KW-1185">Reference proteome</keyword>
<dbReference type="Pfam" id="PF13646">
    <property type="entry name" value="HEAT_2"/>
    <property type="match status" value="1"/>
</dbReference>
<dbReference type="EMBL" id="CP003117">
    <property type="protein sequence ID" value="AET64584.1"/>
    <property type="molecule type" value="Genomic_DNA"/>
</dbReference>
<dbReference type="PANTHER" id="PTHR12697:SF5">
    <property type="entry name" value="DEOXYHYPUSINE HYDROXYLASE"/>
    <property type="match status" value="1"/>
</dbReference>
<dbReference type="GeneID" id="25395410"/>
<dbReference type="GO" id="GO:0016491">
    <property type="term" value="F:oxidoreductase activity"/>
    <property type="evidence" value="ECO:0007669"/>
    <property type="project" value="TreeGrafter"/>
</dbReference>
<keyword evidence="1" id="KW-0175">Coiled coil</keyword>